<name>F0ZI77_DICPU</name>
<organism evidence="4 5">
    <name type="scientific">Dictyostelium purpureum</name>
    <name type="common">Slime mold</name>
    <dbReference type="NCBI Taxonomy" id="5786"/>
    <lineage>
        <taxon>Eukaryota</taxon>
        <taxon>Amoebozoa</taxon>
        <taxon>Evosea</taxon>
        <taxon>Eumycetozoa</taxon>
        <taxon>Dictyostelia</taxon>
        <taxon>Dictyosteliales</taxon>
        <taxon>Dictyosteliaceae</taxon>
        <taxon>Dictyostelium</taxon>
    </lineage>
</organism>
<dbReference type="InterPro" id="IPR001012">
    <property type="entry name" value="UBX_dom"/>
</dbReference>
<dbReference type="InterPro" id="IPR006577">
    <property type="entry name" value="UAS"/>
</dbReference>
<feature type="region of interest" description="Disordered" evidence="1">
    <location>
        <begin position="109"/>
        <end position="130"/>
    </location>
</feature>
<dbReference type="eggNOG" id="KOG1363">
    <property type="taxonomic scope" value="Eukaryota"/>
</dbReference>
<feature type="domain" description="UBX" evidence="2">
    <location>
        <begin position="398"/>
        <end position="475"/>
    </location>
</feature>
<dbReference type="SMART" id="SM00166">
    <property type="entry name" value="UBX"/>
    <property type="match status" value="1"/>
</dbReference>
<protein>
    <recommendedName>
        <fullName evidence="6">UBX domain-containing protein</fullName>
    </recommendedName>
</protein>
<evidence type="ECO:0000259" key="2">
    <source>
        <dbReference type="PROSITE" id="PS50033"/>
    </source>
</evidence>
<accession>F0ZI77</accession>
<feature type="region of interest" description="Disordered" evidence="1">
    <location>
        <begin position="364"/>
        <end position="404"/>
    </location>
</feature>
<dbReference type="SUPFAM" id="SSF52833">
    <property type="entry name" value="Thioredoxin-like"/>
    <property type="match status" value="1"/>
</dbReference>
<evidence type="ECO:0000259" key="3">
    <source>
        <dbReference type="PROSITE" id="PS50053"/>
    </source>
</evidence>
<dbReference type="EMBL" id="GL871029">
    <property type="protein sequence ID" value="EGC36356.1"/>
    <property type="molecule type" value="Genomic_DNA"/>
</dbReference>
<dbReference type="InParanoid" id="F0ZI77"/>
<dbReference type="InterPro" id="IPR036249">
    <property type="entry name" value="Thioredoxin-like_sf"/>
</dbReference>
<dbReference type="InterPro" id="IPR000626">
    <property type="entry name" value="Ubiquitin-like_dom"/>
</dbReference>
<keyword evidence="5" id="KW-1185">Reference proteome</keyword>
<dbReference type="OMA" id="KEACHRP"/>
<evidence type="ECO:0008006" key="6">
    <source>
        <dbReference type="Google" id="ProtNLM"/>
    </source>
</evidence>
<dbReference type="CDD" id="cd01767">
    <property type="entry name" value="UBX"/>
    <property type="match status" value="1"/>
</dbReference>
<feature type="domain" description="Ubiquitin-like" evidence="3">
    <location>
        <begin position="2"/>
        <end position="71"/>
    </location>
</feature>
<dbReference type="SUPFAM" id="SSF54236">
    <property type="entry name" value="Ubiquitin-like"/>
    <property type="match status" value="2"/>
</dbReference>
<dbReference type="PANTHER" id="PTHR23322">
    <property type="entry name" value="FAS-ASSOCIATED PROTEIN"/>
    <property type="match status" value="1"/>
</dbReference>
<gene>
    <name evidence="4" type="ORF">DICPUDRAFT_32019</name>
</gene>
<evidence type="ECO:0000313" key="5">
    <source>
        <dbReference type="Proteomes" id="UP000001064"/>
    </source>
</evidence>
<dbReference type="Pfam" id="PF00789">
    <property type="entry name" value="UBX"/>
    <property type="match status" value="1"/>
</dbReference>
<dbReference type="GO" id="GO:0043130">
    <property type="term" value="F:ubiquitin binding"/>
    <property type="evidence" value="ECO:0000318"/>
    <property type="project" value="GO_Central"/>
</dbReference>
<proteinExistence type="predicted"/>
<evidence type="ECO:0000313" key="4">
    <source>
        <dbReference type="EMBL" id="EGC36356.1"/>
    </source>
</evidence>
<feature type="compositionally biased region" description="Low complexity" evidence="1">
    <location>
        <begin position="110"/>
        <end position="130"/>
    </location>
</feature>
<feature type="non-terminal residue" evidence="4">
    <location>
        <position position="1"/>
    </location>
</feature>
<dbReference type="GeneID" id="10500754"/>
<dbReference type="Gene3D" id="3.10.20.90">
    <property type="entry name" value="Phosphatidylinositol 3-kinase Catalytic Subunit, Chain A, domain 1"/>
    <property type="match status" value="2"/>
</dbReference>
<dbReference type="SMART" id="SM00594">
    <property type="entry name" value="UAS"/>
    <property type="match status" value="1"/>
</dbReference>
<evidence type="ECO:0000256" key="1">
    <source>
        <dbReference type="SAM" id="MobiDB-lite"/>
    </source>
</evidence>
<sequence>KMSISFDLIYAGEPLPITLPLESTVSELKNLLKDFTGVEPDRQMFLNLPSGANETSVLASMDLKNIEMVEVQPNTNERNAITGNDSNHPITINDEDEIFFDEEIRRTVGSQQSYTQSQNTTSTTQDENGVTTTTTQTMEDNNGVITHTTTHRVGTGIPSIQTTVTNNYVRSPYATNFYPETDELSVQNLTDFLDPLSYPNFAEVMLQQYSVIVPGSFSGSFKDALNFAKKQGKLVLAYLHSETEPSLQFVLDILRSDEVSQFISENFIFWVAEITPEAESFLFSLVQFESYPILVTLMNLGASEILDVSQGCSEKVDFYNKLVNQVLTHHSDLERVRVEEEENEKARMIVQEQDEAYKESLRIDQEKQRKAKEEEQRVENKKQQKLNNANLVPPEPEKGPNSTQIIFKLPDDTKIERRFNSNDKLITLCHFLDGKGIEIDNYQFATMYPRKIYKDKDLELTLLESNLHPQSILNVRSADN</sequence>
<dbReference type="VEuPathDB" id="AmoebaDB:DICPUDRAFT_32019"/>
<dbReference type="CDD" id="cd02958">
    <property type="entry name" value="UAS"/>
    <property type="match status" value="1"/>
</dbReference>
<dbReference type="InterPro" id="IPR029071">
    <property type="entry name" value="Ubiquitin-like_domsf"/>
</dbReference>
<dbReference type="PROSITE" id="PS50053">
    <property type="entry name" value="UBIQUITIN_2"/>
    <property type="match status" value="1"/>
</dbReference>
<dbReference type="KEGG" id="dpp:DICPUDRAFT_32019"/>
<dbReference type="RefSeq" id="XP_003287110.1">
    <property type="nucleotide sequence ID" value="XM_003287062.1"/>
</dbReference>
<dbReference type="GO" id="GO:0005783">
    <property type="term" value="C:endoplasmic reticulum"/>
    <property type="evidence" value="ECO:0000318"/>
    <property type="project" value="GO_Central"/>
</dbReference>
<dbReference type="Gene3D" id="3.40.30.10">
    <property type="entry name" value="Glutaredoxin"/>
    <property type="match status" value="1"/>
</dbReference>
<dbReference type="PROSITE" id="PS50033">
    <property type="entry name" value="UBX"/>
    <property type="match status" value="1"/>
</dbReference>
<dbReference type="OrthoDB" id="1026733at2759"/>
<dbReference type="Proteomes" id="UP000001064">
    <property type="component" value="Unassembled WGS sequence"/>
</dbReference>
<reference evidence="5" key="1">
    <citation type="journal article" date="2011" name="Genome Biol.">
        <title>Comparative genomics of the social amoebae Dictyostelium discoideum and Dictyostelium purpureum.</title>
        <authorList>
            <consortium name="US DOE Joint Genome Institute (JGI-PGF)"/>
            <person name="Sucgang R."/>
            <person name="Kuo A."/>
            <person name="Tian X."/>
            <person name="Salerno W."/>
            <person name="Parikh A."/>
            <person name="Feasley C.L."/>
            <person name="Dalin E."/>
            <person name="Tu H."/>
            <person name="Huang E."/>
            <person name="Barry K."/>
            <person name="Lindquist E."/>
            <person name="Shapiro H."/>
            <person name="Bruce D."/>
            <person name="Schmutz J."/>
            <person name="Salamov A."/>
            <person name="Fey P."/>
            <person name="Gaudet P."/>
            <person name="Anjard C."/>
            <person name="Babu M.M."/>
            <person name="Basu S."/>
            <person name="Bushmanova Y."/>
            <person name="van der Wel H."/>
            <person name="Katoh-Kurasawa M."/>
            <person name="Dinh C."/>
            <person name="Coutinho P.M."/>
            <person name="Saito T."/>
            <person name="Elias M."/>
            <person name="Schaap P."/>
            <person name="Kay R.R."/>
            <person name="Henrissat B."/>
            <person name="Eichinger L."/>
            <person name="Rivero F."/>
            <person name="Putnam N.H."/>
            <person name="West C.M."/>
            <person name="Loomis W.F."/>
            <person name="Chisholm R.L."/>
            <person name="Shaulsky G."/>
            <person name="Strassmann J.E."/>
            <person name="Queller D.C."/>
            <person name="Kuspa A."/>
            <person name="Grigoriev I.V."/>
        </authorList>
    </citation>
    <scope>NUCLEOTIDE SEQUENCE [LARGE SCALE GENOMIC DNA]</scope>
    <source>
        <strain evidence="5">QSDP1</strain>
    </source>
</reference>
<dbReference type="STRING" id="5786.F0ZI77"/>
<dbReference type="AlphaFoldDB" id="F0ZI77"/>
<dbReference type="PANTHER" id="PTHR23322:SF34">
    <property type="entry name" value="UBIQUITIN DOMAIN-CONTAINING PROTEIN"/>
    <property type="match status" value="1"/>
</dbReference>
<dbReference type="InterPro" id="IPR050730">
    <property type="entry name" value="UBX_domain-protein"/>
</dbReference>
<feature type="compositionally biased region" description="Basic and acidic residues" evidence="1">
    <location>
        <begin position="364"/>
        <end position="382"/>
    </location>
</feature>
<dbReference type="GO" id="GO:0036503">
    <property type="term" value="P:ERAD pathway"/>
    <property type="evidence" value="ECO:0000318"/>
    <property type="project" value="GO_Central"/>
</dbReference>